<comment type="caution">
    <text evidence="4">The sequence shown here is derived from an EMBL/GenBank/DDBJ whole genome shotgun (WGS) entry which is preliminary data.</text>
</comment>
<dbReference type="Pfam" id="PF00072">
    <property type="entry name" value="Response_reg"/>
    <property type="match status" value="1"/>
</dbReference>
<dbReference type="PROSITE" id="PS50110">
    <property type="entry name" value="RESPONSE_REGULATORY"/>
    <property type="match status" value="1"/>
</dbReference>
<dbReference type="CDD" id="cd00082">
    <property type="entry name" value="HisKA"/>
    <property type="match status" value="1"/>
</dbReference>
<dbReference type="SUPFAM" id="SSF52172">
    <property type="entry name" value="CheY-like"/>
    <property type="match status" value="1"/>
</dbReference>
<dbReference type="CDD" id="cd17546">
    <property type="entry name" value="REC_hyHK_CKI1_RcsC-like"/>
    <property type="match status" value="1"/>
</dbReference>
<feature type="modified residue" description="4-aspartylphosphate" evidence="2">
    <location>
        <position position="284"/>
    </location>
</feature>
<evidence type="ECO:0000259" key="3">
    <source>
        <dbReference type="PROSITE" id="PS50110"/>
    </source>
</evidence>
<dbReference type="EMBL" id="QKRW01000038">
    <property type="protein sequence ID" value="RAL60628.1"/>
    <property type="molecule type" value="Genomic_DNA"/>
</dbReference>
<evidence type="ECO:0000256" key="1">
    <source>
        <dbReference type="ARBA" id="ARBA00022553"/>
    </source>
</evidence>
<evidence type="ECO:0000313" key="4">
    <source>
        <dbReference type="EMBL" id="RAL60628.1"/>
    </source>
</evidence>
<keyword evidence="5" id="KW-1185">Reference proteome</keyword>
<dbReference type="AlphaFoldDB" id="A0A395IM51"/>
<dbReference type="OrthoDB" id="60033at2759"/>
<evidence type="ECO:0000313" key="5">
    <source>
        <dbReference type="Proteomes" id="UP000249056"/>
    </source>
</evidence>
<reference evidence="4 5" key="1">
    <citation type="submission" date="2018-06" db="EMBL/GenBank/DDBJ databases">
        <title>Genome Sequence of the Brown Rot Fungal Pathogen Monilinia fructigena.</title>
        <authorList>
            <person name="Landi L."/>
            <person name="De Miccolis Angelini R.M."/>
            <person name="Pollastro S."/>
            <person name="Abate D."/>
            <person name="Faretra F."/>
            <person name="Romanazzi G."/>
        </authorList>
    </citation>
    <scope>NUCLEOTIDE SEQUENCE [LARGE SCALE GENOMIC DNA]</scope>
    <source>
        <strain evidence="4 5">Mfrg269</strain>
    </source>
</reference>
<dbReference type="GO" id="GO:0000155">
    <property type="term" value="F:phosphorelay sensor kinase activity"/>
    <property type="evidence" value="ECO:0007669"/>
    <property type="project" value="InterPro"/>
</dbReference>
<dbReference type="InterPro" id="IPR011006">
    <property type="entry name" value="CheY-like_superfamily"/>
</dbReference>
<gene>
    <name evidence="4" type="ORF">DID88_009946</name>
</gene>
<protein>
    <recommendedName>
        <fullName evidence="3">Response regulatory domain-containing protein</fullName>
    </recommendedName>
</protein>
<dbReference type="SUPFAM" id="SSF55874">
    <property type="entry name" value="ATPase domain of HSP90 chaperone/DNA topoisomerase II/histidine kinase"/>
    <property type="match status" value="1"/>
</dbReference>
<sequence length="367" mass="40847">MRTPTAARCDWHGGFTQRRHNLDGFQREYVSSIQLSGRALLIIVNDILDFSKIESGYLDIEEVPFNLCSIVAELCKLLTVFANQKNLKFTSEYDIDERLGLTISRNLATLMSGTIILELEEGVGSTATFTIPLKISSYCRLPQRSPVPSKLGFPFANHTSNTKPRLSRAESLPAIPYLPAISQVSVRQQTINQQISTSDTNHILPPYLHNAKSNTQGGIRFSGKERAGLLVLVVEDNAINQTIALKTIKNLGFQASAIWNGQEALNYLSNPRPSRPKPYVILMDVQMPIMGWDSSHDMDPLEVTRNLSSPRRAKDSMTDLKSPTMTASAIQGDRKKCLEAGMDGYLSKPVEKGKLEETLVYWAQKTC</sequence>
<accession>A0A395IM51</accession>
<evidence type="ECO:0000256" key="2">
    <source>
        <dbReference type="PROSITE-ProRule" id="PRU00169"/>
    </source>
</evidence>
<dbReference type="InterPro" id="IPR001789">
    <property type="entry name" value="Sig_transdc_resp-reg_receiver"/>
</dbReference>
<dbReference type="Proteomes" id="UP000249056">
    <property type="component" value="Unassembled WGS sequence"/>
</dbReference>
<feature type="domain" description="Response regulatory" evidence="3">
    <location>
        <begin position="230"/>
        <end position="363"/>
    </location>
</feature>
<keyword evidence="1 2" id="KW-0597">Phosphoprotein</keyword>
<dbReference type="Gene3D" id="3.40.50.2300">
    <property type="match status" value="1"/>
</dbReference>
<dbReference type="InterPro" id="IPR036890">
    <property type="entry name" value="HATPase_C_sf"/>
</dbReference>
<dbReference type="Gene3D" id="3.30.565.10">
    <property type="entry name" value="Histidine kinase-like ATPase, C-terminal domain"/>
    <property type="match status" value="1"/>
</dbReference>
<dbReference type="PANTHER" id="PTHR45339">
    <property type="entry name" value="HYBRID SIGNAL TRANSDUCTION HISTIDINE KINASE J"/>
    <property type="match status" value="1"/>
</dbReference>
<dbReference type="Gene3D" id="1.10.287.130">
    <property type="match status" value="1"/>
</dbReference>
<dbReference type="InterPro" id="IPR003661">
    <property type="entry name" value="HisK_dim/P_dom"/>
</dbReference>
<dbReference type="PANTHER" id="PTHR45339:SF5">
    <property type="entry name" value="HISTIDINE KINASE"/>
    <property type="match status" value="1"/>
</dbReference>
<dbReference type="SMART" id="SM00448">
    <property type="entry name" value="REC"/>
    <property type="match status" value="1"/>
</dbReference>
<proteinExistence type="predicted"/>
<name>A0A395IM51_9HELO</name>
<organism evidence="4 5">
    <name type="scientific">Monilinia fructigena</name>
    <dbReference type="NCBI Taxonomy" id="38457"/>
    <lineage>
        <taxon>Eukaryota</taxon>
        <taxon>Fungi</taxon>
        <taxon>Dikarya</taxon>
        <taxon>Ascomycota</taxon>
        <taxon>Pezizomycotina</taxon>
        <taxon>Leotiomycetes</taxon>
        <taxon>Helotiales</taxon>
        <taxon>Sclerotiniaceae</taxon>
        <taxon>Monilinia</taxon>
    </lineage>
</organism>